<keyword evidence="1" id="KW-0472">Membrane</keyword>
<evidence type="ECO:0000256" key="1">
    <source>
        <dbReference type="SAM" id="Phobius"/>
    </source>
</evidence>
<reference evidence="3 4" key="1">
    <citation type="submission" date="2022-01" db="EMBL/GenBank/DDBJ databases">
        <title>A chromosomal length assembly of Cordylochernes scorpioides.</title>
        <authorList>
            <person name="Zeh D."/>
            <person name="Zeh J."/>
        </authorList>
    </citation>
    <scope>NUCLEOTIDE SEQUENCE [LARGE SCALE GENOMIC DNA]</scope>
    <source>
        <strain evidence="3">IN4F17</strain>
        <tissue evidence="3">Whole Body</tissue>
    </source>
</reference>
<feature type="domain" description="Mos1 transposase HTH" evidence="2">
    <location>
        <begin position="94"/>
        <end position="126"/>
    </location>
</feature>
<accession>A0ABY6L7G7</accession>
<name>A0ABY6L7G7_9ARAC</name>
<sequence>MNSNVFPRYLRLFTILTGCLPFGKPTFSYHIWFWIKIFACAICIPFWILFESHTKQPRAAAVRSEATLPVLDFVSHRNGGSTNLHQVLCEKRFKGDDIFRMLQTANGDAVMSRRRVFEWYKRFKEGREETPDNERYIDRPHQPRLKKWTRCWNWCVKSYE</sequence>
<keyword evidence="1" id="KW-0812">Transmembrane</keyword>
<evidence type="ECO:0000313" key="3">
    <source>
        <dbReference type="EMBL" id="UYV77111.1"/>
    </source>
</evidence>
<evidence type="ECO:0000259" key="2">
    <source>
        <dbReference type="Pfam" id="PF17906"/>
    </source>
</evidence>
<dbReference type="InterPro" id="IPR041426">
    <property type="entry name" value="Mos1_HTH"/>
</dbReference>
<gene>
    <name evidence="3" type="ORF">LAZ67_14003342</name>
</gene>
<dbReference type="EMBL" id="CP092876">
    <property type="protein sequence ID" value="UYV77111.1"/>
    <property type="molecule type" value="Genomic_DNA"/>
</dbReference>
<dbReference type="Gene3D" id="1.10.10.1450">
    <property type="match status" value="1"/>
</dbReference>
<evidence type="ECO:0000313" key="4">
    <source>
        <dbReference type="Proteomes" id="UP001235939"/>
    </source>
</evidence>
<feature type="transmembrane region" description="Helical" evidence="1">
    <location>
        <begin position="31"/>
        <end position="50"/>
    </location>
</feature>
<dbReference type="Pfam" id="PF17906">
    <property type="entry name" value="HTH_48"/>
    <property type="match status" value="1"/>
</dbReference>
<organism evidence="3 4">
    <name type="scientific">Cordylochernes scorpioides</name>
    <dbReference type="NCBI Taxonomy" id="51811"/>
    <lineage>
        <taxon>Eukaryota</taxon>
        <taxon>Metazoa</taxon>
        <taxon>Ecdysozoa</taxon>
        <taxon>Arthropoda</taxon>
        <taxon>Chelicerata</taxon>
        <taxon>Arachnida</taxon>
        <taxon>Pseudoscorpiones</taxon>
        <taxon>Cheliferoidea</taxon>
        <taxon>Chernetidae</taxon>
        <taxon>Cordylochernes</taxon>
    </lineage>
</organism>
<proteinExistence type="predicted"/>
<dbReference type="Proteomes" id="UP001235939">
    <property type="component" value="Chromosome 14"/>
</dbReference>
<keyword evidence="4" id="KW-1185">Reference proteome</keyword>
<keyword evidence="1" id="KW-1133">Transmembrane helix</keyword>
<protein>
    <submittedName>
        <fullName evidence="3">GVQW3</fullName>
    </submittedName>
</protein>